<proteinExistence type="predicted"/>
<keyword evidence="1" id="KW-0732">Signal</keyword>
<dbReference type="GO" id="GO:0016787">
    <property type="term" value="F:hydrolase activity"/>
    <property type="evidence" value="ECO:0007669"/>
    <property type="project" value="InterPro"/>
</dbReference>
<dbReference type="OrthoDB" id="9803927at2"/>
<accession>A0A0F6W8Z9</accession>
<sequence length="770" mass="82817">MKTAIAMLAIAVVVPVVARAQSSYDVQSRTIARVLASGGIGGRFGRPLCQHGLTIEPSQSALFTYALVREARSPDAPMVLDTGGLLAPHGVARFAAVSDPTALAELVDRLGYRALAFGVEELGAPRASLLDVIRSLRRRRIPSIATNLRCEDEAVVLCDLLVDAGDRPSVHVVDGRPMAVLAFLPDDAATQIAPENSAGLSIVPIAERMPEEVRTARAMGAEVVVAVAAIETEAALELARELPEDGRPDLLLLAGSGELLFARPSTVVPAIAEAPRGDAVEILIREGLLRAGYEMVVQPLGGRGIDVGEPVLDFLDRIGEDYCAEWGRVLGGGLLTRELDANGLAELAARVVLEAADADVSVINLGAIDERWRTAREDALTASDLYIALEYDEPLVVADVPASWVVELARRSADQHLVTPGLERDGDGARVLGRPVNARATYRVVTLRFLASGGDGALPALPEGTTWSPLDVGTLRSVVLERLQRGSELDAREALEDPAVTPEWIVSANADGSFSGSSIDNPRRPDGTPLYDSALLNRGDTIALGLEINLRADATAPDWSWENSGLLRYRAQWTPSMTPGVAGAFAEAVDQIQLRSLGAWRGLRVDPAHWYVPDAYAEIFLESELSEPPGRGWHWMLFRPTIGARFPLTSELDVKLSTGLQAQLLDPNGEAEWGVGAVVQLRPWDIARIEQRHVTLQGLLDWFVVDLGDQNRWQLRGSFDAMFDLAGPLALTLGVRLYMQQERADQLGVALDATAGLRLGWLGRAVGPEL</sequence>
<dbReference type="SUPFAM" id="SSF55816">
    <property type="entry name" value="5'-nucleotidase (syn. UDP-sugar hydrolase), C-terminal domain"/>
    <property type="match status" value="1"/>
</dbReference>
<dbReference type="InterPro" id="IPR036907">
    <property type="entry name" value="5'-Nucleotdase_C_sf"/>
</dbReference>
<dbReference type="AlphaFoldDB" id="A0A0F6W8Z9"/>
<dbReference type="InterPro" id="IPR029052">
    <property type="entry name" value="Metallo-depent_PP-like"/>
</dbReference>
<evidence type="ECO:0000313" key="3">
    <source>
        <dbReference type="Proteomes" id="UP000034883"/>
    </source>
</evidence>
<evidence type="ECO:0000313" key="2">
    <source>
        <dbReference type="EMBL" id="AKF10442.1"/>
    </source>
</evidence>
<dbReference type="Gene3D" id="3.60.21.10">
    <property type="match status" value="1"/>
</dbReference>
<dbReference type="Proteomes" id="UP000034883">
    <property type="component" value="Chromosome"/>
</dbReference>
<feature type="signal peptide" evidence="1">
    <location>
        <begin position="1"/>
        <end position="20"/>
    </location>
</feature>
<gene>
    <name evidence="2" type="ORF">DB32_007591</name>
</gene>
<dbReference type="STRING" id="927083.DB32_007591"/>
<evidence type="ECO:0000256" key="1">
    <source>
        <dbReference type="SAM" id="SignalP"/>
    </source>
</evidence>
<organism evidence="2 3">
    <name type="scientific">Sandaracinus amylolyticus</name>
    <dbReference type="NCBI Taxonomy" id="927083"/>
    <lineage>
        <taxon>Bacteria</taxon>
        <taxon>Pseudomonadati</taxon>
        <taxon>Myxococcota</taxon>
        <taxon>Polyangia</taxon>
        <taxon>Polyangiales</taxon>
        <taxon>Sandaracinaceae</taxon>
        <taxon>Sandaracinus</taxon>
    </lineage>
</organism>
<dbReference type="PANTHER" id="PTHR11575">
    <property type="entry name" value="5'-NUCLEOTIDASE-RELATED"/>
    <property type="match status" value="1"/>
</dbReference>
<feature type="chain" id="PRO_5002511264" evidence="1">
    <location>
        <begin position="21"/>
        <end position="770"/>
    </location>
</feature>
<dbReference type="EMBL" id="CP011125">
    <property type="protein sequence ID" value="AKF10442.1"/>
    <property type="molecule type" value="Genomic_DNA"/>
</dbReference>
<protein>
    <submittedName>
        <fullName evidence="2">Uncharacterized protein</fullName>
    </submittedName>
</protein>
<reference evidence="2 3" key="1">
    <citation type="submission" date="2015-03" db="EMBL/GenBank/DDBJ databases">
        <title>Genome assembly of Sandaracinus amylolyticus DSM 53668.</title>
        <authorList>
            <person name="Sharma G."/>
            <person name="Subramanian S."/>
        </authorList>
    </citation>
    <scope>NUCLEOTIDE SEQUENCE [LARGE SCALE GENOMIC DNA]</scope>
    <source>
        <strain evidence="2 3">DSM 53668</strain>
    </source>
</reference>
<dbReference type="SUPFAM" id="SSF56300">
    <property type="entry name" value="Metallo-dependent phosphatases"/>
    <property type="match status" value="1"/>
</dbReference>
<dbReference type="PANTHER" id="PTHR11575:SF24">
    <property type="entry name" value="5'-NUCLEOTIDASE"/>
    <property type="match status" value="1"/>
</dbReference>
<keyword evidence="3" id="KW-1185">Reference proteome</keyword>
<dbReference type="GO" id="GO:0009166">
    <property type="term" value="P:nucleotide catabolic process"/>
    <property type="evidence" value="ECO:0007669"/>
    <property type="project" value="InterPro"/>
</dbReference>
<dbReference type="Gene3D" id="3.90.780.10">
    <property type="entry name" value="5'-Nucleotidase, C-terminal domain"/>
    <property type="match status" value="1"/>
</dbReference>
<dbReference type="KEGG" id="samy:DB32_007591"/>
<dbReference type="InterPro" id="IPR006179">
    <property type="entry name" value="5_nucleotidase/apyrase"/>
</dbReference>
<name>A0A0F6W8Z9_9BACT</name>